<dbReference type="InterPro" id="IPR007074">
    <property type="entry name" value="LicD/FKTN/FKRP_NTP_transf"/>
</dbReference>
<organism evidence="3 4">
    <name type="scientific">Plasmodiophora brassicae</name>
    <name type="common">Clubroot disease agent</name>
    <dbReference type="NCBI Taxonomy" id="37360"/>
    <lineage>
        <taxon>Eukaryota</taxon>
        <taxon>Sar</taxon>
        <taxon>Rhizaria</taxon>
        <taxon>Endomyxa</taxon>
        <taxon>Phytomyxea</taxon>
        <taxon>Plasmodiophorida</taxon>
        <taxon>Plasmodiophoridae</taxon>
        <taxon>Plasmodiophora</taxon>
    </lineage>
</organism>
<keyword evidence="3" id="KW-0496">Mitochondrion</keyword>
<feature type="chain" id="PRO_5018280064" description="LicD/FKTN/FKRP nucleotidyltransferase domain-containing protein" evidence="1">
    <location>
        <begin position="20"/>
        <end position="286"/>
    </location>
</feature>
<dbReference type="EMBL" id="OVEO01000009">
    <property type="protein sequence ID" value="SPQ98468.1"/>
    <property type="molecule type" value="Genomic_DNA"/>
</dbReference>
<dbReference type="Pfam" id="PF04991">
    <property type="entry name" value="LicD"/>
    <property type="match status" value="1"/>
</dbReference>
<dbReference type="PANTHER" id="PTHR13627">
    <property type="entry name" value="FUKUTIN RELATED PROTEIN"/>
    <property type="match status" value="1"/>
</dbReference>
<accession>A0A3P3YE72</accession>
<feature type="domain" description="LicD/FKTN/FKRP nucleotidyltransferase" evidence="2">
    <location>
        <begin position="132"/>
        <end position="176"/>
    </location>
</feature>
<evidence type="ECO:0000256" key="1">
    <source>
        <dbReference type="SAM" id="SignalP"/>
    </source>
</evidence>
<name>A0A3P3YE72_PLABS</name>
<evidence type="ECO:0000259" key="2">
    <source>
        <dbReference type="Pfam" id="PF04991"/>
    </source>
</evidence>
<reference evidence="3 4" key="1">
    <citation type="submission" date="2018-03" db="EMBL/GenBank/DDBJ databases">
        <authorList>
            <person name="Fogelqvist J."/>
        </authorList>
    </citation>
    <scope>NUCLEOTIDE SEQUENCE [LARGE SCALE GENOMIC DNA]</scope>
</reference>
<dbReference type="Proteomes" id="UP000290189">
    <property type="component" value="Unassembled WGS sequence"/>
</dbReference>
<sequence length="286" mass="31665">MSILPRWLPLLAAMCLSSAAIIFGVPRLTFSQVEVTEKTFNKFVVPATAFNATLSDNDFLATWDAVPDRFPGLMDETSGWKRCLPIDVARCGIGEGPMQTLLAIAEGETPCNSAVLHMMLTEVVHIANTLLGLPTVITYGTLLGAQRDQSIIPYTQDADACIVANDYRQLAEALWYRGYVLFPRFNMASVCVGLHHPLAKKLFSPLGRVDGHYLGRSPYVDIYTWSYDQTGGPSSDVVFDGRIHMRHDDVFPLAYLNVFNTSFPAPRNAIAFLEKEYGSGWSIPDH</sequence>
<keyword evidence="1" id="KW-0732">Signal</keyword>
<feature type="signal peptide" evidence="1">
    <location>
        <begin position="1"/>
        <end position="19"/>
    </location>
</feature>
<dbReference type="GO" id="GO:0009100">
    <property type="term" value="P:glycoprotein metabolic process"/>
    <property type="evidence" value="ECO:0007669"/>
    <property type="project" value="UniProtKB-ARBA"/>
</dbReference>
<dbReference type="AlphaFoldDB" id="A0A3P3YE72"/>
<evidence type="ECO:0000313" key="4">
    <source>
        <dbReference type="Proteomes" id="UP000290189"/>
    </source>
</evidence>
<dbReference type="InterPro" id="IPR052613">
    <property type="entry name" value="LicD_transferase"/>
</dbReference>
<proteinExistence type="predicted"/>
<protein>
    <recommendedName>
        <fullName evidence="2">LicD/FKTN/FKRP nucleotidyltransferase domain-containing protein</fullName>
    </recommendedName>
</protein>
<gene>
    <name evidence="3" type="ORF">PLBR_LOCUS5683</name>
</gene>
<dbReference type="PANTHER" id="PTHR13627:SF31">
    <property type="entry name" value="RIBITOL 5-PHOSPHATE TRANSFERASE FKRP"/>
    <property type="match status" value="1"/>
</dbReference>
<evidence type="ECO:0000313" key="3">
    <source>
        <dbReference type="EMBL" id="SPQ98468.1"/>
    </source>
</evidence>
<geneLocation type="mitochondrion" evidence="3"/>